<dbReference type="PANTHER" id="PTHR43588">
    <property type="entry name" value="COBALT-PRECORRIN-8 METHYLMUTASE"/>
    <property type="match status" value="1"/>
</dbReference>
<keyword evidence="7" id="KW-1185">Reference proteome</keyword>
<keyword evidence="4" id="KW-0413">Isomerase</keyword>
<dbReference type="OrthoDB" id="9780708at2"/>
<comment type="similarity">
    <text evidence="2">Belongs to the CobH/CbiC family.</text>
</comment>
<organism evidence="6 7">
    <name type="scientific">Aedoeadaptatus coxii</name>
    <dbReference type="NCBI Taxonomy" id="755172"/>
    <lineage>
        <taxon>Bacteria</taxon>
        <taxon>Bacillati</taxon>
        <taxon>Bacillota</taxon>
        <taxon>Tissierellia</taxon>
        <taxon>Tissierellales</taxon>
        <taxon>Peptoniphilaceae</taxon>
        <taxon>Aedoeadaptatus</taxon>
    </lineage>
</organism>
<evidence type="ECO:0000256" key="1">
    <source>
        <dbReference type="ARBA" id="ARBA00004953"/>
    </source>
</evidence>
<keyword evidence="3" id="KW-0169">Cobalamin biosynthesis</keyword>
<comment type="pathway">
    <text evidence="1">Cofactor biosynthesis; adenosylcobalamin biosynthesis.</text>
</comment>
<dbReference type="SUPFAM" id="SSF63965">
    <property type="entry name" value="Precorrin-8X methylmutase CbiC/CobH"/>
    <property type="match status" value="1"/>
</dbReference>
<dbReference type="GO" id="GO:0016993">
    <property type="term" value="F:precorrin-8X methylmutase activity"/>
    <property type="evidence" value="ECO:0007669"/>
    <property type="project" value="InterPro"/>
</dbReference>
<evidence type="ECO:0000256" key="2">
    <source>
        <dbReference type="ARBA" id="ARBA00009774"/>
    </source>
</evidence>
<gene>
    <name evidence="6" type="ORF">HMPREF1863_01707</name>
</gene>
<dbReference type="AlphaFoldDB" id="A0A134ABV7"/>
<dbReference type="InterPro" id="IPR003722">
    <property type="entry name" value="Cbl_synth_CobH/CbiC"/>
</dbReference>
<dbReference type="RefSeq" id="WP_068369697.1">
    <property type="nucleotide sequence ID" value="NZ_CAMQER010000093.1"/>
</dbReference>
<evidence type="ECO:0000256" key="4">
    <source>
        <dbReference type="ARBA" id="ARBA00023235"/>
    </source>
</evidence>
<reference evidence="7" key="1">
    <citation type="submission" date="2016-01" db="EMBL/GenBank/DDBJ databases">
        <authorList>
            <person name="Mitreva M."/>
            <person name="Pepin K.H."/>
            <person name="Mihindukulasuriya K.A."/>
            <person name="Fulton R."/>
            <person name="Fronick C."/>
            <person name="O'Laughlin M."/>
            <person name="Miner T."/>
            <person name="Herter B."/>
            <person name="Rosa B.A."/>
            <person name="Cordes M."/>
            <person name="Tomlinson C."/>
            <person name="Wollam A."/>
            <person name="Palsikar V.B."/>
            <person name="Mardis E.R."/>
            <person name="Wilson R.K."/>
        </authorList>
    </citation>
    <scope>NUCLEOTIDE SEQUENCE [LARGE SCALE GENOMIC DNA]</scope>
    <source>
        <strain evidence="7">DNF00729</strain>
    </source>
</reference>
<dbReference type="Gene3D" id="3.40.50.10230">
    <property type="entry name" value="Cobalamin biosynthesis CobH/CbiC, precorrin-8X methylmutase"/>
    <property type="match status" value="1"/>
</dbReference>
<comment type="caution">
    <text evidence="6">The sequence shown here is derived from an EMBL/GenBank/DDBJ whole genome shotgun (WGS) entry which is preliminary data.</text>
</comment>
<name>A0A134ABV7_9FIRM</name>
<sequence length="206" mass="22837">MYIKQPKEIEMTSMDLIEAYMEDVEFKPEELPIVMRMIHTTGDVDYRFIIDFHPKFIESAKVSISNGLPIYTDTNMGRAGVNKKALEASGCELMTFISDEDVAEEAKSRKTTRSIVALEKAVEKGCKAFMIGNAPTALFRLLELIDEERVEPDFVIAVPVGFVGAEESKDAIGNYDIPYIRTLGTKGGSNVAASILNALLYEVVGR</sequence>
<dbReference type="PANTHER" id="PTHR43588:SF1">
    <property type="entry name" value="COBALT-PRECORRIN-8 METHYLMUTASE"/>
    <property type="match status" value="1"/>
</dbReference>
<protein>
    <submittedName>
        <fullName evidence="6">Putative precorrin-8X methylmutase</fullName>
    </submittedName>
</protein>
<accession>A0A134ABV7</accession>
<dbReference type="PATRIC" id="fig|755172.3.peg.1668"/>
<feature type="domain" description="Cobalamin biosynthesis precorrin-8X methylmutase CobH/CbiC" evidence="5">
    <location>
        <begin position="8"/>
        <end position="201"/>
    </location>
</feature>
<proteinExistence type="inferred from homology"/>
<dbReference type="STRING" id="755172.HMPREF1863_01707"/>
<dbReference type="Pfam" id="PF02570">
    <property type="entry name" value="CbiC"/>
    <property type="match status" value="1"/>
</dbReference>
<dbReference type="EMBL" id="LSDG01000045">
    <property type="protein sequence ID" value="KXB65199.1"/>
    <property type="molecule type" value="Genomic_DNA"/>
</dbReference>
<dbReference type="GO" id="GO:0009236">
    <property type="term" value="P:cobalamin biosynthetic process"/>
    <property type="evidence" value="ECO:0007669"/>
    <property type="project" value="UniProtKB-UniPathway"/>
</dbReference>
<evidence type="ECO:0000259" key="5">
    <source>
        <dbReference type="Pfam" id="PF02570"/>
    </source>
</evidence>
<evidence type="ECO:0000313" key="7">
    <source>
        <dbReference type="Proteomes" id="UP000070442"/>
    </source>
</evidence>
<dbReference type="Proteomes" id="UP000070442">
    <property type="component" value="Unassembled WGS sequence"/>
</dbReference>
<dbReference type="UniPathway" id="UPA00148"/>
<evidence type="ECO:0000313" key="6">
    <source>
        <dbReference type="EMBL" id="KXB65199.1"/>
    </source>
</evidence>
<evidence type="ECO:0000256" key="3">
    <source>
        <dbReference type="ARBA" id="ARBA00022573"/>
    </source>
</evidence>
<dbReference type="InterPro" id="IPR036588">
    <property type="entry name" value="CobH/CbiC_sf"/>
</dbReference>